<reference evidence="6" key="1">
    <citation type="submission" date="2020-04" db="EMBL/GenBank/DDBJ databases">
        <title>Genome Assembly and Annotation of Botryosphaeria dothidea sdau 11-99, a Latent Pathogen of Apple Fruit Ring Rot in China.</title>
        <authorList>
            <person name="Yu C."/>
            <person name="Diao Y."/>
            <person name="Lu Q."/>
            <person name="Zhao J."/>
            <person name="Cui S."/>
            <person name="Peng C."/>
            <person name="He B."/>
            <person name="Liu H."/>
        </authorList>
    </citation>
    <scope>NUCLEOTIDE SEQUENCE [LARGE SCALE GENOMIC DNA]</scope>
    <source>
        <strain evidence="6">Sdau11-99</strain>
    </source>
</reference>
<dbReference type="OrthoDB" id="2431938at2759"/>
<comment type="caution">
    <text evidence="6">The sequence shown here is derived from an EMBL/GenBank/DDBJ whole genome shotgun (WGS) entry which is preliminary data.</text>
</comment>
<keyword evidence="7" id="KW-1185">Reference proteome</keyword>
<accession>A0A8H4IWZ3</accession>
<proteinExistence type="inferred from homology"/>
<keyword evidence="3" id="KW-0274">FAD</keyword>
<organism evidence="6 7">
    <name type="scientific">Botryosphaeria dothidea</name>
    <dbReference type="NCBI Taxonomy" id="55169"/>
    <lineage>
        <taxon>Eukaryota</taxon>
        <taxon>Fungi</taxon>
        <taxon>Dikarya</taxon>
        <taxon>Ascomycota</taxon>
        <taxon>Pezizomycotina</taxon>
        <taxon>Dothideomycetes</taxon>
        <taxon>Dothideomycetes incertae sedis</taxon>
        <taxon>Botryosphaeriales</taxon>
        <taxon>Botryosphaeriaceae</taxon>
        <taxon>Botryosphaeria</taxon>
    </lineage>
</organism>
<dbReference type="PRINTS" id="PR00420">
    <property type="entry name" value="RNGMNOXGNASE"/>
</dbReference>
<dbReference type="AlphaFoldDB" id="A0A8H4IWZ3"/>
<evidence type="ECO:0000256" key="4">
    <source>
        <dbReference type="ARBA" id="ARBA00023002"/>
    </source>
</evidence>
<dbReference type="GO" id="GO:0071949">
    <property type="term" value="F:FAD binding"/>
    <property type="evidence" value="ECO:0007669"/>
    <property type="project" value="InterPro"/>
</dbReference>
<dbReference type="InterPro" id="IPR002938">
    <property type="entry name" value="FAD-bd"/>
</dbReference>
<name>A0A8H4IWZ3_9PEZI</name>
<evidence type="ECO:0000256" key="2">
    <source>
        <dbReference type="ARBA" id="ARBA00022630"/>
    </source>
</evidence>
<sequence length="447" mass="48453">MFTEDHVSVAIVGGGVAGLALASILEQSAISFVLLEAHSQIAPPAGASIGLMPNGLRILDQIGVIDELEEHMCPHDKWEHRDGNGTLYCTLTAMRKYPELLGYSGFFMERQRLLEILYENIQDKTKIHTGKRVSSVQNFDTHALVTAADGTQITCDVVAGADGVHSVVRREIEAATPGLELPADYFAANYACVYGISDPLPALLTGRVQTIYQSSASALLFSGRNGVLYWFVMTALAHPIALGTAPRYTAADIAAATARVARVPLTSDGTTTFANVYTARRTAVMTPLEEGVAARWTHARTALLGDAAHKMVPHAAMGANQALESAACFANALFELRRALGGLPPRGMPSRLVGARLAAYERRRRGRVTEVVRGARFACRAQLKVGEQGRRYVEALPGLRDEVWLGKVLESLFEAEKLEGWEADSERVRYYSSQQARRKGGESLASL</sequence>
<keyword evidence="4" id="KW-0560">Oxidoreductase</keyword>
<dbReference type="PANTHER" id="PTHR47356">
    <property type="entry name" value="FAD-DEPENDENT MONOOXYGENASE ASQG-RELATED"/>
    <property type="match status" value="1"/>
</dbReference>
<keyword evidence="2" id="KW-0285">Flavoprotein</keyword>
<dbReference type="EMBL" id="WWBZ02000016">
    <property type="protein sequence ID" value="KAF4309110.1"/>
    <property type="molecule type" value="Genomic_DNA"/>
</dbReference>
<evidence type="ECO:0000313" key="6">
    <source>
        <dbReference type="EMBL" id="KAF4309110.1"/>
    </source>
</evidence>
<keyword evidence="6" id="KW-0503">Monooxygenase</keyword>
<dbReference type="PANTHER" id="PTHR47356:SF2">
    <property type="entry name" value="FAD-BINDING DOMAIN-CONTAINING PROTEIN-RELATED"/>
    <property type="match status" value="1"/>
</dbReference>
<dbReference type="Proteomes" id="UP000572817">
    <property type="component" value="Unassembled WGS sequence"/>
</dbReference>
<gene>
    <name evidence="6" type="ORF">GTA08_BOTSDO01882</name>
</gene>
<comment type="similarity">
    <text evidence="1">Belongs to the paxM FAD-dependent monooxygenase family.</text>
</comment>
<evidence type="ECO:0000256" key="1">
    <source>
        <dbReference type="ARBA" id="ARBA00007992"/>
    </source>
</evidence>
<dbReference type="SUPFAM" id="SSF51905">
    <property type="entry name" value="FAD/NAD(P)-binding domain"/>
    <property type="match status" value="1"/>
</dbReference>
<evidence type="ECO:0000256" key="3">
    <source>
        <dbReference type="ARBA" id="ARBA00022827"/>
    </source>
</evidence>
<protein>
    <submittedName>
        <fullName evidence="6">Monooxygenase FAD-binding protein</fullName>
    </submittedName>
</protein>
<dbReference type="Pfam" id="PF01494">
    <property type="entry name" value="FAD_binding_3"/>
    <property type="match status" value="1"/>
</dbReference>
<dbReference type="GO" id="GO:0004497">
    <property type="term" value="F:monooxygenase activity"/>
    <property type="evidence" value="ECO:0007669"/>
    <property type="project" value="UniProtKB-KW"/>
</dbReference>
<evidence type="ECO:0000313" key="7">
    <source>
        <dbReference type="Proteomes" id="UP000572817"/>
    </source>
</evidence>
<dbReference type="InterPro" id="IPR036188">
    <property type="entry name" value="FAD/NAD-bd_sf"/>
</dbReference>
<feature type="domain" description="FAD-binding" evidence="5">
    <location>
        <begin position="7"/>
        <end position="337"/>
    </location>
</feature>
<dbReference type="Gene3D" id="3.50.50.60">
    <property type="entry name" value="FAD/NAD(P)-binding domain"/>
    <property type="match status" value="1"/>
</dbReference>
<dbReference type="InterPro" id="IPR050562">
    <property type="entry name" value="FAD_mOase_fung"/>
</dbReference>
<evidence type="ECO:0000259" key="5">
    <source>
        <dbReference type="Pfam" id="PF01494"/>
    </source>
</evidence>